<proteinExistence type="predicted"/>
<dbReference type="InterPro" id="IPR017145">
    <property type="entry name" value="Aminobenzoyl-glu_utiliz_pB"/>
</dbReference>
<comment type="caution">
    <text evidence="2">The sequence shown here is derived from an EMBL/GenBank/DDBJ whole genome shotgun (WGS) entry which is preliminary data.</text>
</comment>
<evidence type="ECO:0000313" key="3">
    <source>
        <dbReference type="Proteomes" id="UP000824001"/>
    </source>
</evidence>
<gene>
    <name evidence="2" type="ORF">IAC18_03870</name>
</gene>
<feature type="domain" description="Peptidase M20 dimerisation" evidence="1">
    <location>
        <begin position="184"/>
        <end position="275"/>
    </location>
</feature>
<dbReference type="EMBL" id="DVJK01000108">
    <property type="protein sequence ID" value="HIS66683.1"/>
    <property type="molecule type" value="Genomic_DNA"/>
</dbReference>
<dbReference type="InterPro" id="IPR011650">
    <property type="entry name" value="Peptidase_M20_dimer"/>
</dbReference>
<dbReference type="Gene3D" id="3.30.70.360">
    <property type="match status" value="1"/>
</dbReference>
<dbReference type="Proteomes" id="UP000824001">
    <property type="component" value="Unassembled WGS sequence"/>
</dbReference>
<dbReference type="PANTHER" id="PTHR30575">
    <property type="entry name" value="PEPTIDASE M20"/>
    <property type="match status" value="1"/>
</dbReference>
<dbReference type="GO" id="GO:0016805">
    <property type="term" value="F:dipeptidase activity"/>
    <property type="evidence" value="ECO:0007669"/>
    <property type="project" value="TreeGrafter"/>
</dbReference>
<dbReference type="FunFam" id="3.30.70.360:FF:000004">
    <property type="entry name" value="Peptidase M20 domain-containing protein 2"/>
    <property type="match status" value="1"/>
</dbReference>
<dbReference type="InterPro" id="IPR017439">
    <property type="entry name" value="Amidohydrolase"/>
</dbReference>
<dbReference type="PIRSF" id="PIRSF037227">
    <property type="entry name" value="Aminobenzoyl-glu_utiliz_pB"/>
    <property type="match status" value="1"/>
</dbReference>
<dbReference type="InterPro" id="IPR052030">
    <property type="entry name" value="Peptidase_M20/M20A_hydrolases"/>
</dbReference>
<dbReference type="SUPFAM" id="SSF55031">
    <property type="entry name" value="Bacterial exopeptidase dimerisation domain"/>
    <property type="match status" value="1"/>
</dbReference>
<name>A0A9D1JVC9_9FIRM</name>
<dbReference type="GO" id="GO:0071713">
    <property type="term" value="F:para-aminobenzoyl-glutamate hydrolase activity"/>
    <property type="evidence" value="ECO:0007669"/>
    <property type="project" value="TreeGrafter"/>
</dbReference>
<dbReference type="AlphaFoldDB" id="A0A9D1JVC9"/>
<dbReference type="NCBIfam" id="TIGR01891">
    <property type="entry name" value="amidohydrolases"/>
    <property type="match status" value="1"/>
</dbReference>
<dbReference type="SUPFAM" id="SSF53187">
    <property type="entry name" value="Zn-dependent exopeptidases"/>
    <property type="match status" value="1"/>
</dbReference>
<sequence length="451" mass="49276">MAKEQFYNFVEERKKDFEDMSDAVWDYAELCFHEYKSTKLQREYMEKDGFRITTPVAGLETAFIAEYGSGRPILAILGENDALAGQSQAADVPEQRPIVPGGSGHACGHNLLGSGSIEAACALKRYMEANGVKGTLRYYACPAEEGGGGKVIMAAHGAFDDVDAAVSWHPSADNAMDNTGLAQITVNFRFEGKAAHASGEPWNGRSALDALELTCTGVQYLREHMLPTARIHYSILNTGGAAPNVVQHTAEAQFVVRAAKADYMEELYKRVLKVARGAAMMTETTFCEPYIVSAYKDFVSNDAMDDLIIENFRPLLPIEYTPEELEYAEVFKKCGTTPDAPTPIDYSFNEDKRKPARGSTDVADVSYVTPISQARVCCATIGSVGHGWTTTVVGKSALAHRGMHTAAKVLGGVLIDLYEKPEALKKVRDEFEAALGGRKYQTIMPTDRKFG</sequence>
<reference evidence="2" key="2">
    <citation type="journal article" date="2021" name="PeerJ">
        <title>Extensive microbial diversity within the chicken gut microbiome revealed by metagenomics and culture.</title>
        <authorList>
            <person name="Gilroy R."/>
            <person name="Ravi A."/>
            <person name="Getino M."/>
            <person name="Pursley I."/>
            <person name="Horton D.L."/>
            <person name="Alikhan N.F."/>
            <person name="Baker D."/>
            <person name="Gharbi K."/>
            <person name="Hall N."/>
            <person name="Watson M."/>
            <person name="Adriaenssens E.M."/>
            <person name="Foster-Nyarko E."/>
            <person name="Jarju S."/>
            <person name="Secka A."/>
            <person name="Antonio M."/>
            <person name="Oren A."/>
            <person name="Chaudhuri R.R."/>
            <person name="La Ragione R."/>
            <person name="Hildebrand F."/>
            <person name="Pallen M.J."/>
        </authorList>
    </citation>
    <scope>NUCLEOTIDE SEQUENCE</scope>
    <source>
        <strain evidence="2">ChiHjej10B9-9673</strain>
    </source>
</reference>
<organism evidence="2 3">
    <name type="scientific">Candidatus Scatomorpha merdipullorum</name>
    <dbReference type="NCBI Taxonomy" id="2840927"/>
    <lineage>
        <taxon>Bacteria</taxon>
        <taxon>Bacillati</taxon>
        <taxon>Bacillota</taxon>
        <taxon>Clostridia</taxon>
        <taxon>Eubacteriales</taxon>
        <taxon>Candidatus Scatomorpha</taxon>
    </lineage>
</organism>
<evidence type="ECO:0000313" key="2">
    <source>
        <dbReference type="EMBL" id="HIS66683.1"/>
    </source>
</evidence>
<dbReference type="PANTHER" id="PTHR30575:SF0">
    <property type="entry name" value="XAA-ARG DIPEPTIDASE"/>
    <property type="match status" value="1"/>
</dbReference>
<reference evidence="2" key="1">
    <citation type="submission" date="2020-10" db="EMBL/GenBank/DDBJ databases">
        <authorList>
            <person name="Gilroy R."/>
        </authorList>
    </citation>
    <scope>NUCLEOTIDE SEQUENCE</scope>
    <source>
        <strain evidence="2">ChiHjej10B9-9673</strain>
    </source>
</reference>
<protein>
    <submittedName>
        <fullName evidence="2">Amidohydrolase</fullName>
    </submittedName>
</protein>
<accession>A0A9D1JVC9</accession>
<evidence type="ECO:0000259" key="1">
    <source>
        <dbReference type="Pfam" id="PF07687"/>
    </source>
</evidence>
<dbReference type="GO" id="GO:0005737">
    <property type="term" value="C:cytoplasm"/>
    <property type="evidence" value="ECO:0007669"/>
    <property type="project" value="TreeGrafter"/>
</dbReference>
<dbReference type="Gene3D" id="3.40.630.10">
    <property type="entry name" value="Zn peptidases"/>
    <property type="match status" value="1"/>
</dbReference>
<dbReference type="GO" id="GO:0046657">
    <property type="term" value="P:folic acid catabolic process"/>
    <property type="evidence" value="ECO:0007669"/>
    <property type="project" value="TreeGrafter"/>
</dbReference>
<dbReference type="InterPro" id="IPR036264">
    <property type="entry name" value="Bact_exopeptidase_dim_dom"/>
</dbReference>
<dbReference type="Pfam" id="PF07687">
    <property type="entry name" value="M20_dimer"/>
    <property type="match status" value="1"/>
</dbReference>